<dbReference type="GO" id="GO:0016874">
    <property type="term" value="F:ligase activity"/>
    <property type="evidence" value="ECO:0007669"/>
    <property type="project" value="UniProtKB-KW"/>
</dbReference>
<gene>
    <name evidence="1" type="ORF">ABNK63_10260</name>
</gene>
<sequence>MAGVGERFRKTHRIGGTPVGVDGLHLTLCPMGKPERLQQPLEQALLAAGNEVKEHAFLATLDAAMRFTARDGQFPFVLCADSATAEAALGLRKAIAAGQARAGLQVSGVSSFLPHVSLLHGTAIDAIEESVVPIQWRACEFVLIRSFFGESRFEVVGRWPLAEASGPPSVDLLDELANMPDLPELPDIY</sequence>
<protein>
    <submittedName>
        <fullName evidence="1">2'-5' RNA ligase</fullName>
    </submittedName>
</protein>
<dbReference type="SUPFAM" id="SSF55144">
    <property type="entry name" value="LigT-like"/>
    <property type="match status" value="1"/>
</dbReference>
<proteinExistence type="predicted"/>
<accession>A0AAU7QH39</accession>
<dbReference type="InterPro" id="IPR009097">
    <property type="entry name" value="Cyclic_Pdiesterase"/>
</dbReference>
<reference evidence="1" key="1">
    <citation type="submission" date="2024-06" db="EMBL/GenBank/DDBJ databases">
        <authorList>
            <person name="Sun Y."/>
        </authorList>
    </citation>
    <scope>NUCLEOTIDE SEQUENCE</scope>
    <source>
        <strain evidence="1">IGA1.0</strain>
    </source>
</reference>
<organism evidence="1">
    <name type="scientific">Rhodanobacter sp. IGA1.0</name>
    <dbReference type="NCBI Taxonomy" id="3158582"/>
    <lineage>
        <taxon>Bacteria</taxon>
        <taxon>Pseudomonadati</taxon>
        <taxon>Pseudomonadota</taxon>
        <taxon>Gammaproteobacteria</taxon>
        <taxon>Lysobacterales</taxon>
        <taxon>Rhodanobacteraceae</taxon>
        <taxon>Rhodanobacter</taxon>
    </lineage>
</organism>
<dbReference type="AlphaFoldDB" id="A0AAU7QH39"/>
<evidence type="ECO:0000313" key="1">
    <source>
        <dbReference type="EMBL" id="XBS88786.1"/>
    </source>
</evidence>
<name>A0AAU7QH39_9GAMM</name>
<keyword evidence="1" id="KW-0436">Ligase</keyword>
<dbReference type="RefSeq" id="WP_007805915.1">
    <property type="nucleotide sequence ID" value="NZ_CP157948.1"/>
</dbReference>
<dbReference type="EMBL" id="CP157948">
    <property type="protein sequence ID" value="XBS88786.1"/>
    <property type="molecule type" value="Genomic_DNA"/>
</dbReference>
<dbReference type="Gene3D" id="3.90.1140.10">
    <property type="entry name" value="Cyclic phosphodiesterase"/>
    <property type="match status" value="1"/>
</dbReference>